<dbReference type="PROSITE" id="PS50071">
    <property type="entry name" value="HOMEOBOX_2"/>
    <property type="match status" value="1"/>
</dbReference>
<dbReference type="CDD" id="cd00086">
    <property type="entry name" value="homeodomain"/>
    <property type="match status" value="1"/>
</dbReference>
<feature type="region of interest" description="Disordered" evidence="6">
    <location>
        <begin position="213"/>
        <end position="239"/>
    </location>
</feature>
<feature type="DNA-binding region" description="Homeobox" evidence="4">
    <location>
        <begin position="504"/>
        <end position="563"/>
    </location>
</feature>
<evidence type="ECO:0000256" key="1">
    <source>
        <dbReference type="ARBA" id="ARBA00023125"/>
    </source>
</evidence>
<dbReference type="Gene3D" id="1.10.10.60">
    <property type="entry name" value="Homeodomain-like"/>
    <property type="match status" value="1"/>
</dbReference>
<feature type="region of interest" description="Disordered" evidence="6">
    <location>
        <begin position="556"/>
        <end position="635"/>
    </location>
</feature>
<dbReference type="GO" id="GO:0003677">
    <property type="term" value="F:DNA binding"/>
    <property type="evidence" value="ECO:0007669"/>
    <property type="project" value="UniProtKB-UniRule"/>
</dbReference>
<dbReference type="OMA" id="HSHHALN"/>
<feature type="region of interest" description="Disordered" evidence="6">
    <location>
        <begin position="129"/>
        <end position="189"/>
    </location>
</feature>
<evidence type="ECO:0000256" key="3">
    <source>
        <dbReference type="ARBA" id="ARBA00023242"/>
    </source>
</evidence>
<feature type="compositionally biased region" description="Basic residues" evidence="6">
    <location>
        <begin position="350"/>
        <end position="365"/>
    </location>
</feature>
<evidence type="ECO:0000256" key="2">
    <source>
        <dbReference type="ARBA" id="ARBA00023155"/>
    </source>
</evidence>
<feature type="compositionally biased region" description="Low complexity" evidence="6">
    <location>
        <begin position="328"/>
        <end position="337"/>
    </location>
</feature>
<reference evidence="8 9" key="1">
    <citation type="journal article" date="2013" name="Genome Biol.">
        <title>Genome of Acanthamoeba castellanii highlights extensive lateral gene transfer and early evolution of tyrosine kinase signaling.</title>
        <authorList>
            <person name="Clarke M."/>
            <person name="Lohan A.J."/>
            <person name="Liu B."/>
            <person name="Lagkouvardos I."/>
            <person name="Roy S."/>
            <person name="Zafar N."/>
            <person name="Bertelli C."/>
            <person name="Schilde C."/>
            <person name="Kianianmomeni A."/>
            <person name="Burglin T.R."/>
            <person name="Frech C."/>
            <person name="Turcotte B."/>
            <person name="Kopec K.O."/>
            <person name="Synnott J.M."/>
            <person name="Choo C."/>
            <person name="Paponov I."/>
            <person name="Finkler A."/>
            <person name="Soon Heng Tan C."/>
            <person name="Hutchins A.P."/>
            <person name="Weinmeier T."/>
            <person name="Rattei T."/>
            <person name="Chu J.S."/>
            <person name="Gimenez G."/>
            <person name="Irimia M."/>
            <person name="Rigden D.J."/>
            <person name="Fitzpatrick D.A."/>
            <person name="Lorenzo-Morales J."/>
            <person name="Bateman A."/>
            <person name="Chiu C.H."/>
            <person name="Tang P."/>
            <person name="Hegemann P."/>
            <person name="Fromm H."/>
            <person name="Raoult D."/>
            <person name="Greub G."/>
            <person name="Miranda-Saavedra D."/>
            <person name="Chen N."/>
            <person name="Nash P."/>
            <person name="Ginger M.L."/>
            <person name="Horn M."/>
            <person name="Schaap P."/>
            <person name="Caler L."/>
            <person name="Loftus B."/>
        </authorList>
    </citation>
    <scope>NUCLEOTIDE SEQUENCE [LARGE SCALE GENOMIC DNA]</scope>
    <source>
        <strain evidence="8 9">Neff</strain>
    </source>
</reference>
<feature type="compositionally biased region" description="Low complexity" evidence="6">
    <location>
        <begin position="433"/>
        <end position="447"/>
    </location>
</feature>
<dbReference type="GeneID" id="14912376"/>
<feature type="compositionally biased region" description="Low complexity" evidence="6">
    <location>
        <begin position="571"/>
        <end position="597"/>
    </location>
</feature>
<keyword evidence="1 4" id="KW-0238">DNA-binding</keyword>
<feature type="region of interest" description="Disordered" evidence="6">
    <location>
        <begin position="328"/>
        <end position="374"/>
    </location>
</feature>
<feature type="compositionally biased region" description="Low complexity" evidence="6">
    <location>
        <begin position="274"/>
        <end position="288"/>
    </location>
</feature>
<dbReference type="AlphaFoldDB" id="L8GGA5"/>
<feature type="region of interest" description="Disordered" evidence="6">
    <location>
        <begin position="387"/>
        <end position="496"/>
    </location>
</feature>
<feature type="region of interest" description="Disordered" evidence="6">
    <location>
        <begin position="61"/>
        <end position="116"/>
    </location>
</feature>
<dbReference type="Proteomes" id="UP000011083">
    <property type="component" value="Unassembled WGS sequence"/>
</dbReference>
<dbReference type="GO" id="GO:0005634">
    <property type="term" value="C:nucleus"/>
    <property type="evidence" value="ECO:0007669"/>
    <property type="project" value="UniProtKB-SubCell"/>
</dbReference>
<feature type="compositionally biased region" description="Basic and acidic residues" evidence="6">
    <location>
        <begin position="387"/>
        <end position="396"/>
    </location>
</feature>
<proteinExistence type="predicted"/>
<feature type="compositionally biased region" description="Basic and acidic residues" evidence="6">
    <location>
        <begin position="70"/>
        <end position="82"/>
    </location>
</feature>
<feature type="region of interest" description="Disordered" evidence="6">
    <location>
        <begin position="274"/>
        <end position="306"/>
    </location>
</feature>
<feature type="domain" description="Homeobox" evidence="7">
    <location>
        <begin position="502"/>
        <end position="562"/>
    </location>
</feature>
<keyword evidence="3 4" id="KW-0539">Nucleus</keyword>
<keyword evidence="2 4" id="KW-0371">Homeobox</keyword>
<evidence type="ECO:0000313" key="9">
    <source>
        <dbReference type="Proteomes" id="UP000011083"/>
    </source>
</evidence>
<gene>
    <name evidence="8" type="ORF">ACA1_274750</name>
</gene>
<dbReference type="Pfam" id="PF00046">
    <property type="entry name" value="Homeodomain"/>
    <property type="match status" value="1"/>
</dbReference>
<evidence type="ECO:0000256" key="4">
    <source>
        <dbReference type="PROSITE-ProRule" id="PRU00108"/>
    </source>
</evidence>
<dbReference type="GO" id="GO:0000981">
    <property type="term" value="F:DNA-binding transcription factor activity, RNA polymerase II-specific"/>
    <property type="evidence" value="ECO:0007669"/>
    <property type="project" value="InterPro"/>
</dbReference>
<evidence type="ECO:0000256" key="6">
    <source>
        <dbReference type="SAM" id="MobiDB-lite"/>
    </source>
</evidence>
<feature type="compositionally biased region" description="Low complexity" evidence="6">
    <location>
        <begin position="16"/>
        <end position="28"/>
    </location>
</feature>
<comment type="subcellular location">
    <subcellularLocation>
        <location evidence="4 5">Nucleus</location>
    </subcellularLocation>
</comment>
<accession>L8GGA5</accession>
<evidence type="ECO:0000259" key="7">
    <source>
        <dbReference type="PROSITE" id="PS50071"/>
    </source>
</evidence>
<evidence type="ECO:0000313" key="8">
    <source>
        <dbReference type="EMBL" id="ELR11899.1"/>
    </source>
</evidence>
<dbReference type="PROSITE" id="PS00027">
    <property type="entry name" value="HOMEOBOX_1"/>
    <property type="match status" value="1"/>
</dbReference>
<dbReference type="EMBL" id="KB008146">
    <property type="protein sequence ID" value="ELR11899.1"/>
    <property type="molecule type" value="Genomic_DNA"/>
</dbReference>
<feature type="compositionally biased region" description="Low complexity" evidence="6">
    <location>
        <begin position="608"/>
        <end position="627"/>
    </location>
</feature>
<feature type="compositionally biased region" description="Low complexity" evidence="6">
    <location>
        <begin position="165"/>
        <end position="184"/>
    </location>
</feature>
<dbReference type="InterPro" id="IPR009057">
    <property type="entry name" value="Homeodomain-like_sf"/>
</dbReference>
<keyword evidence="9" id="KW-1185">Reference proteome</keyword>
<dbReference type="InterPro" id="IPR001356">
    <property type="entry name" value="HD"/>
</dbReference>
<organism evidence="8 9">
    <name type="scientific">Acanthamoeba castellanii (strain ATCC 30010 / Neff)</name>
    <dbReference type="NCBI Taxonomy" id="1257118"/>
    <lineage>
        <taxon>Eukaryota</taxon>
        <taxon>Amoebozoa</taxon>
        <taxon>Discosea</taxon>
        <taxon>Longamoebia</taxon>
        <taxon>Centramoebida</taxon>
        <taxon>Acanthamoebidae</taxon>
        <taxon>Acanthamoeba</taxon>
    </lineage>
</organism>
<sequence>MDALAAAAARQKPVNPATATTTSTASSSTPPPTSPSTPASRPSALSINFLVESSSSPYFVEEAGDATNKPSDHVVVVDEQLRAHTPSKISRQHLDDVDDGQDEASTSPATTTPAHRASPFDHLLHFSHQSSTLSSVSSAPTPSSTTSSTPSTSRNNSPTPPPGPCVVLPRPVRPNTSLSSSALPAYPPLHHPTTTAAYPYPAYYPLTSFANNPSAGPEATTSLATSSSNTSTLPPPVPMLTTPGAGPVIDLQFLSQLYLQASPYLLPGLFSTATATTSSSSTSSSSTTMSGGHHQQAPPPGYHPGIHLQQQVFHQAMALAQLHPLPLHQHHQQQQQHISRRPRSLDRHVPNHQHQQHQHHDHQRHQSAGLRAGGDRMSALESILARAERHAQEENARNLARGIKREKSEPRYGDDDYASPSRSDRIKRRRTDSNSSDSDYSPSSAGSQRRTQSDDDEHHHRGQPTFTSSSSGSSDDDEDDESGGGARRAAGKHQGVVGTGMREMLYKRRQASPKQVVLLEQVFAVEPIPTSATKLRLSEVLNMSPKRVTVWFKNKRARQKKKGIPLPNSCTTATTTATTASTGATSSPGGPTTTSSSVRTSPIDRKFATSSASSSSSTTAACSSPPSARRRGDQHLTFHYFADRDGDDSAAAP</sequence>
<dbReference type="SMART" id="SM00389">
    <property type="entry name" value="HOX"/>
    <property type="match status" value="1"/>
</dbReference>
<dbReference type="VEuPathDB" id="AmoebaDB:ACA1_274750"/>
<feature type="compositionally biased region" description="Low complexity" evidence="6">
    <location>
        <begin position="217"/>
        <end position="232"/>
    </location>
</feature>
<dbReference type="RefSeq" id="XP_004333912.1">
    <property type="nucleotide sequence ID" value="XM_004333864.1"/>
</dbReference>
<feature type="compositionally biased region" description="Basic and acidic residues" evidence="6">
    <location>
        <begin position="403"/>
        <end position="414"/>
    </location>
</feature>
<dbReference type="KEGG" id="acan:ACA1_274750"/>
<dbReference type="SUPFAM" id="SSF46689">
    <property type="entry name" value="Homeodomain-like"/>
    <property type="match status" value="1"/>
</dbReference>
<name>L8GGA5_ACACF</name>
<feature type="compositionally biased region" description="Low complexity" evidence="6">
    <location>
        <begin position="104"/>
        <end position="116"/>
    </location>
</feature>
<dbReference type="OrthoDB" id="6159439at2759"/>
<evidence type="ECO:0000256" key="5">
    <source>
        <dbReference type="RuleBase" id="RU000682"/>
    </source>
</evidence>
<protein>
    <submittedName>
        <fullName evidence="8">Homeobox domain containing protein</fullName>
    </submittedName>
</protein>
<feature type="region of interest" description="Disordered" evidence="6">
    <location>
        <begin position="1"/>
        <end position="45"/>
    </location>
</feature>
<feature type="compositionally biased region" description="Low complexity" evidence="6">
    <location>
        <begin position="130"/>
        <end position="157"/>
    </location>
</feature>
<dbReference type="InterPro" id="IPR017970">
    <property type="entry name" value="Homeobox_CS"/>
</dbReference>